<comment type="subunit">
    <text evidence="9">This enzyme consists of two polypeptide chains, which are synthesized in precursor form from a single polypeptide.</text>
</comment>
<comment type="pathway">
    <text evidence="9">Sulfur metabolism; glutathione metabolism.</text>
</comment>
<sequence length="531" mass="56797">MVVSAHPLASQVGADILKKGGNAVDAAIAVQFALAVVYPGAGNIGGGGFMVIRQNDGSVDGLDYREEAPAAASRNMYLDENGEVIENLSWLGHLASGVPGSVDGMVKAHEKYGSLGWEELVQPSIDLAANGFALTEKEAAGLNRGKDNFIKYNTVSPGFILKDNEWVAGDTIFLKDLAKTLSLIRDKKEAGFYEGETADLIVAEMQRGKGIITLEDLKNYEAVWRTPVVGSYKGHKIISMAPPSSGGIALLQLLQSVEPYPINEWGWNTAKTVHLITEAERRVYADRAKYLGDPDYFDVPMAGLIDPAYNKKRMSSFNPEKASLSSEVTEGNPVALLESDQTTHFSVVDSKGNAVSVTTTLNGGFGSKVFVAGAGFLLNNEMDDFSVKPGYANAYGLVGGEANAIEPGKRMLSSMTPSIVEKDGKLIMVVGTPGGSTIITSVFQTILNVVDHGMGMQEAVTARRFHHQWLPDLILTETDALKPEVTSELDSMGHHFREAGNIGRIDAILVLPDGMLEGGADPRGDDTAVGY</sequence>
<dbReference type="GO" id="GO:0103068">
    <property type="term" value="F:leukotriene C4 gamma-glutamyl transferase activity"/>
    <property type="evidence" value="ECO:0007669"/>
    <property type="project" value="UniProtKB-EC"/>
</dbReference>
<dbReference type="EC" id="2.3.2.2" evidence="9"/>
<dbReference type="InterPro" id="IPR043138">
    <property type="entry name" value="GGT_lsub"/>
</dbReference>
<comment type="catalytic activity">
    <reaction evidence="8 9">
        <text>an N-terminal (5-L-glutamyl)-[peptide] + an alpha-amino acid = 5-L-glutamyl amino acid + an N-terminal L-alpha-aminoacyl-[peptide]</text>
        <dbReference type="Rhea" id="RHEA:23904"/>
        <dbReference type="Rhea" id="RHEA-COMP:9780"/>
        <dbReference type="Rhea" id="RHEA-COMP:9795"/>
        <dbReference type="ChEBI" id="CHEBI:77644"/>
        <dbReference type="ChEBI" id="CHEBI:78597"/>
        <dbReference type="ChEBI" id="CHEBI:78599"/>
        <dbReference type="ChEBI" id="CHEBI:78608"/>
        <dbReference type="EC" id="2.3.2.2"/>
    </reaction>
</comment>
<evidence type="ECO:0000256" key="3">
    <source>
        <dbReference type="ARBA" id="ARBA00009381"/>
    </source>
</evidence>
<evidence type="ECO:0000313" key="10">
    <source>
        <dbReference type="EMBL" id="WOK09752.1"/>
    </source>
</evidence>
<accession>A0ABZ0IXI1</accession>
<evidence type="ECO:0000256" key="4">
    <source>
        <dbReference type="ARBA" id="ARBA00022679"/>
    </source>
</evidence>
<proteinExistence type="inferred from homology"/>
<comment type="similarity">
    <text evidence="3 9">Belongs to the gamma-glutamyltransferase family.</text>
</comment>
<evidence type="ECO:0000256" key="8">
    <source>
        <dbReference type="ARBA" id="ARBA00047417"/>
    </source>
</evidence>
<comment type="catalytic activity">
    <reaction evidence="1 9">
        <text>an S-substituted glutathione + H2O = an S-substituted L-cysteinylglycine + L-glutamate</text>
        <dbReference type="Rhea" id="RHEA:59468"/>
        <dbReference type="ChEBI" id="CHEBI:15377"/>
        <dbReference type="ChEBI" id="CHEBI:29985"/>
        <dbReference type="ChEBI" id="CHEBI:90779"/>
        <dbReference type="ChEBI" id="CHEBI:143103"/>
        <dbReference type="EC" id="3.4.19.13"/>
    </reaction>
</comment>
<dbReference type="Pfam" id="PF01019">
    <property type="entry name" value="G_glu_transpept"/>
    <property type="match status" value="1"/>
</dbReference>
<dbReference type="EC" id="3.4.19.13" evidence="9"/>
<comment type="PTM">
    <text evidence="9">Cleaved by autocatalysis into a large and a small subunit.</text>
</comment>
<evidence type="ECO:0000256" key="1">
    <source>
        <dbReference type="ARBA" id="ARBA00001049"/>
    </source>
</evidence>
<evidence type="ECO:0000256" key="6">
    <source>
        <dbReference type="ARBA" id="ARBA00023145"/>
    </source>
</evidence>
<dbReference type="InterPro" id="IPR029055">
    <property type="entry name" value="Ntn_hydrolases_N"/>
</dbReference>
<keyword evidence="6 9" id="KW-0865">Zymogen</keyword>
<dbReference type="PRINTS" id="PR01210">
    <property type="entry name" value="GGTRANSPTASE"/>
</dbReference>
<dbReference type="PANTHER" id="PTHR43199:SF1">
    <property type="entry name" value="GLUTATHIONE HYDROLASE PROENZYME"/>
    <property type="match status" value="1"/>
</dbReference>
<keyword evidence="7 9" id="KW-0012">Acyltransferase</keyword>
<dbReference type="Gene3D" id="3.60.20.40">
    <property type="match status" value="1"/>
</dbReference>
<evidence type="ECO:0000256" key="7">
    <source>
        <dbReference type="ARBA" id="ARBA00023315"/>
    </source>
</evidence>
<dbReference type="InterPro" id="IPR051792">
    <property type="entry name" value="GGT_bact"/>
</dbReference>
<dbReference type="Gene3D" id="1.10.246.130">
    <property type="match status" value="1"/>
</dbReference>
<dbReference type="NCBIfam" id="TIGR00066">
    <property type="entry name" value="g_glut_trans"/>
    <property type="match status" value="1"/>
</dbReference>
<reference evidence="10 11" key="1">
    <citation type="journal article" date="2023" name="Microbiol. Resour. Announc.">
        <title>Complete Genome Sequence of Imperialibacter roseus strain P4T.</title>
        <authorList>
            <person name="Tizabi D.R."/>
            <person name="Bachvaroff T."/>
            <person name="Hill R.T."/>
        </authorList>
    </citation>
    <scope>NUCLEOTIDE SEQUENCE [LARGE SCALE GENOMIC DNA]</scope>
    <source>
        <strain evidence="10 11">P4T</strain>
    </source>
</reference>
<evidence type="ECO:0000256" key="2">
    <source>
        <dbReference type="ARBA" id="ARBA00001089"/>
    </source>
</evidence>
<keyword evidence="5 9" id="KW-0378">Hydrolase</keyword>
<keyword evidence="9" id="KW-0317">Glutathione biosynthesis</keyword>
<name>A0ABZ0IXI1_9BACT</name>
<dbReference type="InterPro" id="IPR055262">
    <property type="entry name" value="GGT_CS"/>
</dbReference>
<dbReference type="InterPro" id="IPR043137">
    <property type="entry name" value="GGT_ssub_C"/>
</dbReference>
<gene>
    <name evidence="10" type="primary">ggt</name>
    <name evidence="10" type="ORF">RT717_12380</name>
</gene>
<dbReference type="PROSITE" id="PS00462">
    <property type="entry name" value="G_GLU_TRANSPEPTIDASE"/>
    <property type="match status" value="1"/>
</dbReference>
<protein>
    <recommendedName>
        <fullName evidence="9">Glutathione hydrolase proenzyme</fullName>
        <ecNumber evidence="9">2.3.2.2</ecNumber>
        <ecNumber evidence="9">3.4.19.13</ecNumber>
    </recommendedName>
    <component>
        <recommendedName>
            <fullName evidence="9">Glutathione hydrolase large chain</fullName>
        </recommendedName>
    </component>
    <component>
        <recommendedName>
            <fullName evidence="9">Glutathione hydrolase small chain</fullName>
        </recommendedName>
    </component>
</protein>
<keyword evidence="4 9" id="KW-0808">Transferase</keyword>
<evidence type="ECO:0000256" key="9">
    <source>
        <dbReference type="RuleBase" id="RU368036"/>
    </source>
</evidence>
<dbReference type="EMBL" id="CP136051">
    <property type="protein sequence ID" value="WOK09752.1"/>
    <property type="molecule type" value="Genomic_DNA"/>
</dbReference>
<evidence type="ECO:0000313" key="11">
    <source>
        <dbReference type="Proteomes" id="UP001302349"/>
    </source>
</evidence>
<keyword evidence="11" id="KW-1185">Reference proteome</keyword>
<organism evidence="10 11">
    <name type="scientific">Imperialibacter roseus</name>
    <dbReference type="NCBI Taxonomy" id="1324217"/>
    <lineage>
        <taxon>Bacteria</taxon>
        <taxon>Pseudomonadati</taxon>
        <taxon>Bacteroidota</taxon>
        <taxon>Cytophagia</taxon>
        <taxon>Cytophagales</taxon>
        <taxon>Flammeovirgaceae</taxon>
        <taxon>Imperialibacter</taxon>
    </lineage>
</organism>
<evidence type="ECO:0000256" key="5">
    <source>
        <dbReference type="ARBA" id="ARBA00022801"/>
    </source>
</evidence>
<dbReference type="SUPFAM" id="SSF56235">
    <property type="entry name" value="N-terminal nucleophile aminohydrolases (Ntn hydrolases)"/>
    <property type="match status" value="1"/>
</dbReference>
<dbReference type="InterPro" id="IPR000101">
    <property type="entry name" value="GGT_peptidase"/>
</dbReference>
<dbReference type="Proteomes" id="UP001302349">
    <property type="component" value="Chromosome"/>
</dbReference>
<comment type="catalytic activity">
    <reaction evidence="2 9">
        <text>glutathione + H2O = L-cysteinylglycine + L-glutamate</text>
        <dbReference type="Rhea" id="RHEA:28807"/>
        <dbReference type="ChEBI" id="CHEBI:15377"/>
        <dbReference type="ChEBI" id="CHEBI:29985"/>
        <dbReference type="ChEBI" id="CHEBI:57925"/>
        <dbReference type="ChEBI" id="CHEBI:61694"/>
        <dbReference type="EC" id="3.4.19.13"/>
    </reaction>
</comment>
<dbReference type="PANTHER" id="PTHR43199">
    <property type="entry name" value="GLUTATHIONE HYDROLASE"/>
    <property type="match status" value="1"/>
</dbReference>